<reference evidence="1" key="2">
    <citation type="journal article" date="2017" name="Front. Physiol.">
        <title>Identification and Expression Profiling of Chemosensory Genes in Dendrolimus punctatus Walker.</title>
        <authorList>
            <person name="Zhang S.F."/>
            <person name="Liu H.H."/>
            <person name="Kong X.B."/>
            <person name="Wang H.B."/>
            <person name="Liu F."/>
            <person name="Zhang Z."/>
        </authorList>
    </citation>
    <scope>NUCLEOTIDE SEQUENCE</scope>
</reference>
<sequence>MARAARPLRPAAGLVVPLSLDTFIKIIKSSYTFYAVLRQTK</sequence>
<accession>A0A2K8GKT6</accession>
<gene>
    <name evidence="1" type="primary">OR26</name>
</gene>
<protein>
    <submittedName>
        <fullName evidence="1">Odorant Receptor 36</fullName>
    </submittedName>
</protein>
<dbReference type="EMBL" id="KX585355">
    <property type="protein sequence ID" value="ARO70248.1"/>
    <property type="molecule type" value="mRNA"/>
</dbReference>
<name>A0A2K8GKT6_9NEOP</name>
<dbReference type="AlphaFoldDB" id="A0A2K8GKT6"/>
<reference evidence="1" key="1">
    <citation type="submission" date="2016-07" db="EMBL/GenBank/DDBJ databases">
        <authorList>
            <person name="Wan K."/>
            <person name="Booth B."/>
            <person name="Spirohn K."/>
            <person name="Hao T."/>
            <person name="Hu Y."/>
            <person name="Calderwood M."/>
            <person name="Hill D."/>
            <person name="Mohr S."/>
            <person name="Vidal M."/>
            <person name="Celniker S."/>
            <person name="Perrimon N."/>
        </authorList>
    </citation>
    <scope>NUCLEOTIDE SEQUENCE</scope>
</reference>
<evidence type="ECO:0000313" key="1">
    <source>
        <dbReference type="EMBL" id="ARO70248.1"/>
    </source>
</evidence>
<organism evidence="1">
    <name type="scientific">Dendrolimus punctatus</name>
    <name type="common">masson pine moth</name>
    <dbReference type="NCBI Taxonomy" id="238572"/>
    <lineage>
        <taxon>Eukaryota</taxon>
        <taxon>Metazoa</taxon>
        <taxon>Ecdysozoa</taxon>
        <taxon>Arthropoda</taxon>
        <taxon>Hexapoda</taxon>
        <taxon>Insecta</taxon>
        <taxon>Pterygota</taxon>
        <taxon>Neoptera</taxon>
        <taxon>Endopterygota</taxon>
        <taxon>Lepidoptera</taxon>
        <taxon>Glossata</taxon>
        <taxon>Ditrysia</taxon>
        <taxon>Bombycoidea</taxon>
        <taxon>Lasiocampidae</taxon>
        <taxon>Dendrolimus</taxon>
    </lineage>
</organism>
<keyword evidence="1" id="KW-0675">Receptor</keyword>
<proteinExistence type="evidence at transcript level"/>